<dbReference type="PANTHER" id="PTHR33823">
    <property type="entry name" value="RNA POLYMERASE-BINDING TRANSCRIPTION FACTOR DKSA-RELATED"/>
    <property type="match status" value="1"/>
</dbReference>
<evidence type="ECO:0000256" key="4">
    <source>
        <dbReference type="PROSITE-ProRule" id="PRU00510"/>
    </source>
</evidence>
<feature type="coiled-coil region" evidence="5">
    <location>
        <begin position="44"/>
        <end position="71"/>
    </location>
</feature>
<keyword evidence="5" id="KW-0175">Coiled coil</keyword>
<proteinExistence type="predicted"/>
<dbReference type="EMBL" id="QMIG01000004">
    <property type="protein sequence ID" value="RAW16354.1"/>
    <property type="molecule type" value="Genomic_DNA"/>
</dbReference>
<sequence length="153" mass="16947">MAERTDSKQATARAEQMTSDEHAATLVVGADEDPWTPDELEEVRTELLSDASRLREEISDTETEIAELLKSGVDGGGEDPADTGTKAFEREHELSRAASHRETVLQIERALQRIDNGTYGICENCGNPIGKARLQAFPRATMCVTCKQQQERR</sequence>
<feature type="zinc finger region" description="dksA C4-type" evidence="4">
    <location>
        <begin position="122"/>
        <end position="146"/>
    </location>
</feature>
<dbReference type="OrthoDB" id="9803742at2"/>
<dbReference type="PANTHER" id="PTHR33823:SF2">
    <property type="entry name" value="RNA POLYMERASE-BINDING TRANSCRIPTION FACTOR DKSA"/>
    <property type="match status" value="1"/>
</dbReference>
<dbReference type="PROSITE" id="PS51128">
    <property type="entry name" value="ZF_DKSA_2"/>
    <property type="match status" value="1"/>
</dbReference>
<evidence type="ECO:0000256" key="5">
    <source>
        <dbReference type="SAM" id="Coils"/>
    </source>
</evidence>
<comment type="caution">
    <text evidence="8">The sequence shown here is derived from an EMBL/GenBank/DDBJ whole genome shotgun (WGS) entry which is preliminary data.</text>
</comment>
<accession>A0A329QV83</accession>
<dbReference type="InterPro" id="IPR000962">
    <property type="entry name" value="Znf_DskA_TraR"/>
</dbReference>
<dbReference type="Gene3D" id="1.20.120.910">
    <property type="entry name" value="DksA, coiled-coil domain"/>
    <property type="match status" value="1"/>
</dbReference>
<protein>
    <recommendedName>
        <fullName evidence="7">Zinc finger DksA/TraR C4-type domain-containing protein</fullName>
    </recommendedName>
</protein>
<evidence type="ECO:0000259" key="7">
    <source>
        <dbReference type="Pfam" id="PF01258"/>
    </source>
</evidence>
<reference evidence="8 9" key="1">
    <citation type="submission" date="2018-06" db="EMBL/GenBank/DDBJ databases">
        <title>Phytoactinopolyspora halophila sp. nov., a novel halophilic actinomycete isolated from a saline soil in China.</title>
        <authorList>
            <person name="Tang S.-K."/>
        </authorList>
    </citation>
    <scope>NUCLEOTIDE SEQUENCE [LARGE SCALE GENOMIC DNA]</scope>
    <source>
        <strain evidence="8 9">YIM 96934</strain>
    </source>
</reference>
<dbReference type="InterPro" id="IPR020460">
    <property type="entry name" value="Znf_C4-type_bac"/>
</dbReference>
<evidence type="ECO:0000256" key="6">
    <source>
        <dbReference type="SAM" id="MobiDB-lite"/>
    </source>
</evidence>
<evidence type="ECO:0000313" key="9">
    <source>
        <dbReference type="Proteomes" id="UP000250462"/>
    </source>
</evidence>
<evidence type="ECO:0000256" key="3">
    <source>
        <dbReference type="ARBA" id="ARBA00022833"/>
    </source>
</evidence>
<evidence type="ECO:0000256" key="2">
    <source>
        <dbReference type="ARBA" id="ARBA00022771"/>
    </source>
</evidence>
<dbReference type="Pfam" id="PF01258">
    <property type="entry name" value="zf-dskA_traR"/>
    <property type="match status" value="1"/>
</dbReference>
<dbReference type="AlphaFoldDB" id="A0A329QV83"/>
<name>A0A329QV83_9ACTN</name>
<dbReference type="InterPro" id="IPR020458">
    <property type="entry name" value="Znf_DskA_TraR_CS"/>
</dbReference>
<dbReference type="PRINTS" id="PR00618">
    <property type="entry name" value="DKSAZNFINGER"/>
</dbReference>
<dbReference type="Proteomes" id="UP000250462">
    <property type="component" value="Unassembled WGS sequence"/>
</dbReference>
<feature type="domain" description="Zinc finger DksA/TraR C4-type" evidence="7">
    <location>
        <begin position="117"/>
        <end position="152"/>
    </location>
</feature>
<feature type="region of interest" description="Disordered" evidence="6">
    <location>
        <begin position="1"/>
        <end position="36"/>
    </location>
</feature>
<organism evidence="8 9">
    <name type="scientific">Phytoactinopolyspora halophila</name>
    <dbReference type="NCBI Taxonomy" id="1981511"/>
    <lineage>
        <taxon>Bacteria</taxon>
        <taxon>Bacillati</taxon>
        <taxon>Actinomycetota</taxon>
        <taxon>Actinomycetes</taxon>
        <taxon>Jiangellales</taxon>
        <taxon>Jiangellaceae</taxon>
        <taxon>Phytoactinopolyspora</taxon>
    </lineage>
</organism>
<dbReference type="SUPFAM" id="SSF109635">
    <property type="entry name" value="DnaK suppressor protein DksA, alpha-hairpin domain"/>
    <property type="match status" value="1"/>
</dbReference>
<evidence type="ECO:0000256" key="1">
    <source>
        <dbReference type="ARBA" id="ARBA00022723"/>
    </source>
</evidence>
<keyword evidence="2" id="KW-0863">Zinc-finger</keyword>
<dbReference type="RefSeq" id="WP_112257566.1">
    <property type="nucleotide sequence ID" value="NZ_QMIG01000004.1"/>
</dbReference>
<gene>
    <name evidence="8" type="ORF">DPM12_06870</name>
</gene>
<evidence type="ECO:0000313" key="8">
    <source>
        <dbReference type="EMBL" id="RAW16354.1"/>
    </source>
</evidence>
<dbReference type="GO" id="GO:0008270">
    <property type="term" value="F:zinc ion binding"/>
    <property type="evidence" value="ECO:0007669"/>
    <property type="project" value="UniProtKB-KW"/>
</dbReference>
<keyword evidence="1" id="KW-0479">Metal-binding</keyword>
<dbReference type="PROSITE" id="PS01102">
    <property type="entry name" value="ZF_DKSA_1"/>
    <property type="match status" value="1"/>
</dbReference>
<dbReference type="SUPFAM" id="SSF57716">
    <property type="entry name" value="Glucocorticoid receptor-like (DNA-binding domain)"/>
    <property type="match status" value="1"/>
</dbReference>
<keyword evidence="9" id="KW-1185">Reference proteome</keyword>
<keyword evidence="3" id="KW-0862">Zinc</keyword>
<dbReference type="InterPro" id="IPR037187">
    <property type="entry name" value="DnaK_N"/>
</dbReference>